<organism evidence="3 4">
    <name type="scientific">Kitasatospora cystarginea</name>
    <dbReference type="NCBI Taxonomy" id="58350"/>
    <lineage>
        <taxon>Bacteria</taxon>
        <taxon>Bacillati</taxon>
        <taxon>Actinomycetota</taxon>
        <taxon>Actinomycetes</taxon>
        <taxon>Kitasatosporales</taxon>
        <taxon>Streptomycetaceae</taxon>
        <taxon>Kitasatospora</taxon>
    </lineage>
</organism>
<dbReference type="Proteomes" id="UP001500305">
    <property type="component" value="Unassembled WGS sequence"/>
</dbReference>
<feature type="coiled-coil region" evidence="1">
    <location>
        <begin position="69"/>
        <end position="117"/>
    </location>
</feature>
<evidence type="ECO:0000256" key="1">
    <source>
        <dbReference type="SAM" id="Coils"/>
    </source>
</evidence>
<proteinExistence type="predicted"/>
<evidence type="ECO:0000256" key="2">
    <source>
        <dbReference type="SAM" id="MobiDB-lite"/>
    </source>
</evidence>
<evidence type="ECO:0000313" key="3">
    <source>
        <dbReference type="EMBL" id="GAA2233926.1"/>
    </source>
</evidence>
<sequence>MADQFGYQIQELAKIEQDWRSVSERMTQLNQQIGQIRSTLERATAVDLASSTLAGIPGFGIAFEVLEDVKQIEEATKRLQADKERLTKEIGEGAEKLKAVKAEYQAIEQKIADELRKHQHETPPPPAPKQPAGGSGGHGGGSGGHDGGSGGQHGGGSGGHGGGSGGHDGGSGGHEGGGGGGSHGAPDGHVSTASRIPVTDVTYGGAGSWKSGKAATEDYINQALDKMGITDPQARANWMRGMLTIAERESTYNLPTSQVNTGDSNAHGSRMPDGAPAGSSRGGWQCVPGTFAAYHQPGTSTDIYDPVANCCASMNYVMDTYHVSRDGSNLSHSVQQADPSRSPKGY</sequence>
<keyword evidence="1" id="KW-0175">Coiled coil</keyword>
<feature type="region of interest" description="Disordered" evidence="2">
    <location>
        <begin position="255"/>
        <end position="281"/>
    </location>
</feature>
<keyword evidence="4" id="KW-1185">Reference proteome</keyword>
<gene>
    <name evidence="3" type="ORF">GCM10010430_13290</name>
</gene>
<dbReference type="RefSeq" id="WP_344635274.1">
    <property type="nucleotide sequence ID" value="NZ_BAAATR010000004.1"/>
</dbReference>
<feature type="region of interest" description="Disordered" evidence="2">
    <location>
        <begin position="327"/>
        <end position="346"/>
    </location>
</feature>
<evidence type="ECO:0000313" key="4">
    <source>
        <dbReference type="Proteomes" id="UP001500305"/>
    </source>
</evidence>
<comment type="caution">
    <text evidence="3">The sequence shown here is derived from an EMBL/GenBank/DDBJ whole genome shotgun (WGS) entry which is preliminary data.</text>
</comment>
<feature type="compositionally biased region" description="Polar residues" evidence="2">
    <location>
        <begin position="327"/>
        <end position="339"/>
    </location>
</feature>
<evidence type="ECO:0008006" key="5">
    <source>
        <dbReference type="Google" id="ProtNLM"/>
    </source>
</evidence>
<accession>A0ABP5QG38</accession>
<dbReference type="EMBL" id="BAAATR010000004">
    <property type="protein sequence ID" value="GAA2233926.1"/>
    <property type="molecule type" value="Genomic_DNA"/>
</dbReference>
<feature type="region of interest" description="Disordered" evidence="2">
    <location>
        <begin position="118"/>
        <end position="192"/>
    </location>
</feature>
<reference evidence="4" key="1">
    <citation type="journal article" date="2019" name="Int. J. Syst. Evol. Microbiol.">
        <title>The Global Catalogue of Microorganisms (GCM) 10K type strain sequencing project: providing services to taxonomists for standard genome sequencing and annotation.</title>
        <authorList>
            <consortium name="The Broad Institute Genomics Platform"/>
            <consortium name="The Broad Institute Genome Sequencing Center for Infectious Disease"/>
            <person name="Wu L."/>
            <person name="Ma J."/>
        </authorList>
    </citation>
    <scope>NUCLEOTIDE SEQUENCE [LARGE SCALE GENOMIC DNA]</scope>
    <source>
        <strain evidence="4">JCM 7356</strain>
    </source>
</reference>
<feature type="compositionally biased region" description="Gly residues" evidence="2">
    <location>
        <begin position="133"/>
        <end position="183"/>
    </location>
</feature>
<protein>
    <recommendedName>
        <fullName evidence="5">Transglycosylase SLT domain-containing protein</fullName>
    </recommendedName>
</protein>
<name>A0ABP5QG38_9ACTN</name>
<feature type="compositionally biased region" description="Polar residues" evidence="2">
    <location>
        <begin position="255"/>
        <end position="267"/>
    </location>
</feature>